<dbReference type="Pfam" id="PF04229">
    <property type="entry name" value="GrpB"/>
    <property type="match status" value="1"/>
</dbReference>
<evidence type="ECO:0000313" key="2">
    <source>
        <dbReference type="Proteomes" id="UP001185028"/>
    </source>
</evidence>
<name>A0ABU1J5M5_9BACL</name>
<dbReference type="EMBL" id="JAVDQH010000044">
    <property type="protein sequence ID" value="MDR6246798.1"/>
    <property type="molecule type" value="Genomic_DNA"/>
</dbReference>
<reference evidence="1 2" key="1">
    <citation type="submission" date="2023-07" db="EMBL/GenBank/DDBJ databases">
        <title>Genomic Encyclopedia of Type Strains, Phase IV (KMG-IV): sequencing the most valuable type-strain genomes for metagenomic binning, comparative biology and taxonomic classification.</title>
        <authorList>
            <person name="Goeker M."/>
        </authorList>
    </citation>
    <scope>NUCLEOTIDE SEQUENCE [LARGE SCALE GENOMIC DNA]</scope>
    <source>
        <strain evidence="1 2">DSM 22170</strain>
    </source>
</reference>
<dbReference type="PANTHER" id="PTHR34822">
    <property type="entry name" value="GRPB DOMAIN PROTEIN (AFU_ORTHOLOGUE AFUA_1G01530)"/>
    <property type="match status" value="1"/>
</dbReference>
<dbReference type="RefSeq" id="WP_188775020.1">
    <property type="nucleotide sequence ID" value="NZ_BMMB01000003.1"/>
</dbReference>
<sequence length="175" mass="19738">MRTTILMPWTTDWKNLYAQEESLLTAILSDQLVSIHHIGSTSVPAIGFAKPIIDILVIVKQIDRVEAYTEQFARIHYVARGENGIPGRRYFIKGGDDRTHHLHIYEAGHICIAQHLNFKSYLSHHPQAAEQYGQLKCQLAHLLPDQPAAYAAGKADFCAELMDQAMEWASRTAND</sequence>
<dbReference type="PANTHER" id="PTHR34822:SF1">
    <property type="entry name" value="GRPB FAMILY PROTEIN"/>
    <property type="match status" value="1"/>
</dbReference>
<evidence type="ECO:0000313" key="1">
    <source>
        <dbReference type="EMBL" id="MDR6246798.1"/>
    </source>
</evidence>
<proteinExistence type="predicted"/>
<dbReference type="InterPro" id="IPR007344">
    <property type="entry name" value="GrpB/CoaE"/>
</dbReference>
<dbReference type="InterPro" id="IPR043519">
    <property type="entry name" value="NT_sf"/>
</dbReference>
<protein>
    <submittedName>
        <fullName evidence="1">GrpB-like predicted nucleotidyltransferase (UPF0157 family)</fullName>
    </submittedName>
</protein>
<dbReference type="Gene3D" id="3.30.460.10">
    <property type="entry name" value="Beta Polymerase, domain 2"/>
    <property type="match status" value="1"/>
</dbReference>
<dbReference type="SUPFAM" id="SSF81301">
    <property type="entry name" value="Nucleotidyltransferase"/>
    <property type="match status" value="1"/>
</dbReference>
<dbReference type="Proteomes" id="UP001185028">
    <property type="component" value="Unassembled WGS sequence"/>
</dbReference>
<accession>A0ABU1J5M5</accession>
<organism evidence="1 2">
    <name type="scientific">Paenibacillus hunanensis</name>
    <dbReference type="NCBI Taxonomy" id="539262"/>
    <lineage>
        <taxon>Bacteria</taxon>
        <taxon>Bacillati</taxon>
        <taxon>Bacillota</taxon>
        <taxon>Bacilli</taxon>
        <taxon>Bacillales</taxon>
        <taxon>Paenibacillaceae</taxon>
        <taxon>Paenibacillus</taxon>
    </lineage>
</organism>
<gene>
    <name evidence="1" type="ORF">JOC58_004758</name>
</gene>
<comment type="caution">
    <text evidence="1">The sequence shown here is derived from an EMBL/GenBank/DDBJ whole genome shotgun (WGS) entry which is preliminary data.</text>
</comment>
<keyword evidence="2" id="KW-1185">Reference proteome</keyword>